<evidence type="ECO:0000313" key="5">
    <source>
        <dbReference type="EMBL" id="GMN22739.1"/>
    </source>
</evidence>
<dbReference type="Pfam" id="PF00657">
    <property type="entry name" value="Lipase_GDSL"/>
    <property type="match status" value="1"/>
</dbReference>
<dbReference type="FunFam" id="3.40.50.1110:FF:000003">
    <property type="entry name" value="GDSL esterase/lipase APG"/>
    <property type="match status" value="1"/>
</dbReference>
<dbReference type="CDD" id="cd01837">
    <property type="entry name" value="SGNH_plant_lipase_like"/>
    <property type="match status" value="1"/>
</dbReference>
<organism evidence="5 7">
    <name type="scientific">Ficus carica</name>
    <name type="common">Common fig</name>
    <dbReference type="NCBI Taxonomy" id="3494"/>
    <lineage>
        <taxon>Eukaryota</taxon>
        <taxon>Viridiplantae</taxon>
        <taxon>Streptophyta</taxon>
        <taxon>Embryophyta</taxon>
        <taxon>Tracheophyta</taxon>
        <taxon>Spermatophyta</taxon>
        <taxon>Magnoliopsida</taxon>
        <taxon>eudicotyledons</taxon>
        <taxon>Gunneridae</taxon>
        <taxon>Pentapetalae</taxon>
        <taxon>rosids</taxon>
        <taxon>fabids</taxon>
        <taxon>Rosales</taxon>
        <taxon>Moraceae</taxon>
        <taxon>Ficeae</taxon>
        <taxon>Ficus</taxon>
    </lineage>
</organism>
<protein>
    <recommendedName>
        <fullName evidence="8">GDSL esterase/lipase</fullName>
    </recommendedName>
</protein>
<keyword evidence="2" id="KW-0732">Signal</keyword>
<dbReference type="Gramene" id="FCD_00015500-RA">
    <property type="protein sequence ID" value="FCD_00015500-RA:cds"/>
    <property type="gene ID" value="FCD_00015500"/>
</dbReference>
<accession>A0AA87YSY9</accession>
<dbReference type="Proteomes" id="UP001187192">
    <property type="component" value="Unassembled WGS sequence"/>
</dbReference>
<dbReference type="PANTHER" id="PTHR45642:SF67">
    <property type="entry name" value="GDSL-LIKE LIPASE_ACYLHYDROLASE FAMILY PROTEIN, EXPRESSED"/>
    <property type="match status" value="1"/>
</dbReference>
<dbReference type="InterPro" id="IPR050592">
    <property type="entry name" value="GDSL_lipolytic_enzyme"/>
</dbReference>
<dbReference type="GO" id="GO:0016788">
    <property type="term" value="F:hydrolase activity, acting on ester bonds"/>
    <property type="evidence" value="ECO:0007669"/>
    <property type="project" value="InterPro"/>
</dbReference>
<dbReference type="InterPro" id="IPR001087">
    <property type="entry name" value="GDSL"/>
</dbReference>
<dbReference type="EMBL" id="BTGU01001407">
    <property type="protein sequence ID" value="GMN22731.1"/>
    <property type="molecule type" value="Genomic_DNA"/>
</dbReference>
<feature type="chain" id="PRO_5041851624" description="GDSL esterase/lipase" evidence="2">
    <location>
        <begin position="29"/>
        <end position="365"/>
    </location>
</feature>
<keyword evidence="7" id="KW-1185">Reference proteome</keyword>
<evidence type="ECO:0000313" key="6">
    <source>
        <dbReference type="EMBL" id="GMN22755.1"/>
    </source>
</evidence>
<dbReference type="EMBL" id="BTGU01001409">
    <property type="protein sequence ID" value="GMN22755.1"/>
    <property type="molecule type" value="Genomic_DNA"/>
</dbReference>
<comment type="caution">
    <text evidence="5">The sequence shown here is derived from an EMBL/GenBank/DDBJ whole genome shotgun (WGS) entry which is preliminary data.</text>
</comment>
<dbReference type="EMBL" id="BTGU01001406">
    <property type="protein sequence ID" value="GMN22717.1"/>
    <property type="molecule type" value="Genomic_DNA"/>
</dbReference>
<dbReference type="InterPro" id="IPR035669">
    <property type="entry name" value="SGNH_plant_lipase-like"/>
</dbReference>
<gene>
    <name evidence="3" type="ORF">TIFTF001_040322</name>
    <name evidence="4" type="ORF">TIFTF001_040324</name>
    <name evidence="5" type="ORF">TIFTF001_040328</name>
    <name evidence="6" type="ORF">TIFTF001_040330</name>
</gene>
<evidence type="ECO:0000256" key="1">
    <source>
        <dbReference type="ARBA" id="ARBA00008668"/>
    </source>
</evidence>
<dbReference type="PANTHER" id="PTHR45642">
    <property type="entry name" value="GDSL ESTERASE/LIPASE EXL3"/>
    <property type="match status" value="1"/>
</dbReference>
<reference evidence="5" key="1">
    <citation type="submission" date="2023-07" db="EMBL/GenBank/DDBJ databases">
        <title>draft genome sequence of fig (Ficus carica).</title>
        <authorList>
            <person name="Takahashi T."/>
            <person name="Nishimura K."/>
        </authorList>
    </citation>
    <scope>NUCLEOTIDE SEQUENCE</scope>
</reference>
<feature type="signal peptide" evidence="2">
    <location>
        <begin position="1"/>
        <end position="28"/>
    </location>
</feature>
<dbReference type="InterPro" id="IPR036514">
    <property type="entry name" value="SGNH_hydro_sf"/>
</dbReference>
<sequence length="365" mass="39854">MDFVNSIMASSFLILPLLLSLTLPLSYGKLVPAIFIFGDSVVDVGNNNDIPTIIKANFPPYGRNFINNTSTGRFSNGKLATDFIAEMLGFDSYQPAYLSREATGTNLLIGANFASAASGLYDETAVLFNAIPLSKQLDNYKGYQEKVMELVGTDNASLIFSRGIHLISAGNSDFLQNYYINPLLNIAQTPEQFSNVLVQKFANLVEVCFLISLTQQDLYGLGARKIGVTTLAPIGCLPTAITLFGLGQNECVERLNHDALVFNEKLNATSELMKNRFTDLVLVVFDIYQPLFDLISNPTEHGFSEVRRGCCGTGLFETSFLCTSLAVGTCTNASQYVFWDGFHPSEAANQLLANDMIVAGQTFVP</sequence>
<comment type="similarity">
    <text evidence="1">Belongs to the 'GDSL' lipolytic enzyme family.</text>
</comment>
<evidence type="ECO:0000313" key="4">
    <source>
        <dbReference type="EMBL" id="GMN22731.1"/>
    </source>
</evidence>
<dbReference type="AlphaFoldDB" id="A0AA87YSY9"/>
<dbReference type="EMBL" id="BTGU01001408">
    <property type="protein sequence ID" value="GMN22739.1"/>
    <property type="molecule type" value="Genomic_DNA"/>
</dbReference>
<evidence type="ECO:0000313" key="3">
    <source>
        <dbReference type="EMBL" id="GMN22717.1"/>
    </source>
</evidence>
<dbReference type="Gene3D" id="3.40.50.1110">
    <property type="entry name" value="SGNH hydrolase"/>
    <property type="match status" value="1"/>
</dbReference>
<evidence type="ECO:0008006" key="8">
    <source>
        <dbReference type="Google" id="ProtNLM"/>
    </source>
</evidence>
<proteinExistence type="inferred from homology"/>
<evidence type="ECO:0000313" key="7">
    <source>
        <dbReference type="Proteomes" id="UP001187192"/>
    </source>
</evidence>
<evidence type="ECO:0000256" key="2">
    <source>
        <dbReference type="SAM" id="SignalP"/>
    </source>
</evidence>
<name>A0AA87YSY9_FICCA</name>